<dbReference type="EMBL" id="LSSN01000026">
    <property type="protein sequence ID" value="OMJ26367.1"/>
    <property type="molecule type" value="Genomic_DNA"/>
</dbReference>
<keyword evidence="6" id="KW-0539">Nucleus</keyword>
<dbReference type="Gene3D" id="2.60.120.650">
    <property type="entry name" value="Cupin"/>
    <property type="match status" value="1"/>
</dbReference>
<dbReference type="PROSITE" id="PS51184">
    <property type="entry name" value="JMJC"/>
    <property type="match status" value="1"/>
</dbReference>
<evidence type="ECO:0000313" key="8">
    <source>
        <dbReference type="EMBL" id="OMJ26367.1"/>
    </source>
</evidence>
<organism evidence="8 9">
    <name type="scientific">Smittium culicis</name>
    <dbReference type="NCBI Taxonomy" id="133412"/>
    <lineage>
        <taxon>Eukaryota</taxon>
        <taxon>Fungi</taxon>
        <taxon>Fungi incertae sedis</taxon>
        <taxon>Zoopagomycota</taxon>
        <taxon>Kickxellomycotina</taxon>
        <taxon>Harpellomycetes</taxon>
        <taxon>Harpellales</taxon>
        <taxon>Legeriomycetaceae</taxon>
        <taxon>Smittium</taxon>
    </lineage>
</organism>
<keyword evidence="3" id="KW-0479">Metal-binding</keyword>
<feature type="domain" description="JmjC" evidence="7">
    <location>
        <begin position="271"/>
        <end position="381"/>
    </location>
</feature>
<keyword evidence="8" id="KW-0808">Transferase</keyword>
<keyword evidence="5" id="KW-0408">Iron</keyword>
<keyword evidence="8" id="KW-0489">Methyltransferase</keyword>
<evidence type="ECO:0000259" key="7">
    <source>
        <dbReference type="PROSITE" id="PS51184"/>
    </source>
</evidence>
<evidence type="ECO:0000256" key="6">
    <source>
        <dbReference type="ARBA" id="ARBA00023242"/>
    </source>
</evidence>
<comment type="caution">
    <text evidence="8">The sequence shown here is derived from an EMBL/GenBank/DDBJ whole genome shotgun (WGS) entry which is preliminary data.</text>
</comment>
<dbReference type="GO" id="GO:0051864">
    <property type="term" value="F:histone H3K36 demethylase activity"/>
    <property type="evidence" value="ECO:0007669"/>
    <property type="project" value="TreeGrafter"/>
</dbReference>
<accession>A0A1R1YHH4</accession>
<comment type="cofactor">
    <cofactor evidence="1">
        <name>Fe(2+)</name>
        <dbReference type="ChEBI" id="CHEBI:29033"/>
    </cofactor>
</comment>
<dbReference type="AlphaFoldDB" id="A0A1R1YHH4"/>
<evidence type="ECO:0000256" key="5">
    <source>
        <dbReference type="ARBA" id="ARBA00023004"/>
    </source>
</evidence>
<dbReference type="InterPro" id="IPR041667">
    <property type="entry name" value="Cupin_8"/>
</dbReference>
<dbReference type="SUPFAM" id="SSF51197">
    <property type="entry name" value="Clavaminate synthase-like"/>
    <property type="match status" value="1"/>
</dbReference>
<proteinExistence type="predicted"/>
<keyword evidence="9" id="KW-1185">Reference proteome</keyword>
<dbReference type="InterPro" id="IPR003347">
    <property type="entry name" value="JmjC_dom"/>
</dbReference>
<dbReference type="GO" id="GO:0046872">
    <property type="term" value="F:metal ion binding"/>
    <property type="evidence" value="ECO:0007669"/>
    <property type="project" value="UniProtKB-KW"/>
</dbReference>
<dbReference type="GO" id="GO:0032259">
    <property type="term" value="P:methylation"/>
    <property type="evidence" value="ECO:0007669"/>
    <property type="project" value="UniProtKB-KW"/>
</dbReference>
<dbReference type="Pfam" id="PF13621">
    <property type="entry name" value="Cupin_8"/>
    <property type="match status" value="1"/>
</dbReference>
<dbReference type="GO" id="GO:0008168">
    <property type="term" value="F:methyltransferase activity"/>
    <property type="evidence" value="ECO:0007669"/>
    <property type="project" value="UniProtKB-KW"/>
</dbReference>
<evidence type="ECO:0000313" key="9">
    <source>
        <dbReference type="Proteomes" id="UP000187283"/>
    </source>
</evidence>
<dbReference type="Proteomes" id="UP000187283">
    <property type="component" value="Unassembled WGS sequence"/>
</dbReference>
<protein>
    <submittedName>
        <fullName evidence="8">Lysine-specific demethylase 8</fullName>
    </submittedName>
</protein>
<evidence type="ECO:0000256" key="1">
    <source>
        <dbReference type="ARBA" id="ARBA00001954"/>
    </source>
</evidence>
<evidence type="ECO:0000256" key="4">
    <source>
        <dbReference type="ARBA" id="ARBA00023002"/>
    </source>
</evidence>
<keyword evidence="4" id="KW-0560">Oxidoreductase</keyword>
<dbReference type="STRING" id="133412.A0A1R1YHH4"/>
<dbReference type="OrthoDB" id="47172at2759"/>
<evidence type="ECO:0000256" key="3">
    <source>
        <dbReference type="ARBA" id="ARBA00022723"/>
    </source>
</evidence>
<dbReference type="GO" id="GO:0005634">
    <property type="term" value="C:nucleus"/>
    <property type="evidence" value="ECO:0007669"/>
    <property type="project" value="UniProtKB-SubCell"/>
</dbReference>
<reference evidence="8 9" key="1">
    <citation type="submission" date="2017-01" db="EMBL/GenBank/DDBJ databases">
        <authorList>
            <person name="Mah S.A."/>
            <person name="Swanson W.J."/>
            <person name="Moy G.W."/>
            <person name="Vacquier V.D."/>
        </authorList>
    </citation>
    <scope>NUCLEOTIDE SEQUENCE [LARGE SCALE GENOMIC DNA]</scope>
    <source>
        <strain evidence="8 9">GSMNP</strain>
    </source>
</reference>
<dbReference type="PANTHER" id="PTHR12461:SF106">
    <property type="entry name" value="BIFUNCTIONAL PEPTIDASE AND ARGINYL-HYDROXYLASE JMJD5"/>
    <property type="match status" value="1"/>
</dbReference>
<name>A0A1R1YHH4_9FUNG</name>
<gene>
    <name evidence="8" type="ORF">AYI70_g229</name>
</gene>
<evidence type="ECO:0000256" key="2">
    <source>
        <dbReference type="ARBA" id="ARBA00004123"/>
    </source>
</evidence>
<comment type="subcellular location">
    <subcellularLocation>
        <location evidence="2">Nucleus</location>
    </subcellularLocation>
</comment>
<sequence>MDITSNFEAINFNGTIFQNLKLIIDLADINFTSSSFSSANPEWLNIYSESCIMSAAFFIIFNHKSYLSCPAFPLNFYDEKSSNLDIHSHALEILNLLDLAIIIAGAKSWRKKVILSLIDYIYPNFISTHNSSINPKPLLTENPFLIPENISRTPQIKNFPDVIHPVPRYSQPISLSKFKQLSDQKDCKPFIIQNCISHWPSISNNSTKNWSNVEYLRNAVGHYRLVPIEIGKSYSDSTWTQKLFYFGDYIDDYIINNKFPTAYLAQHDLFNQSSKLSKDFVVPDYCFIDAKCFEASTIDTCNSSTKFSKNRTNCCGNTHLIKNIWFGPKNAISPLHYDSFHNLYAMVSGHKYVKLIQPSCSNSVYPFHKETLLSNTSQVIL</sequence>
<dbReference type="PANTHER" id="PTHR12461">
    <property type="entry name" value="HYPOXIA-INDUCIBLE FACTOR 1 ALPHA INHIBITOR-RELATED"/>
    <property type="match status" value="1"/>
</dbReference>